<dbReference type="InterPro" id="IPR036390">
    <property type="entry name" value="WH_DNA-bd_sf"/>
</dbReference>
<sequence length="209" mass="22880">MLGSSQTEILKTLLYAPEGVNIDGMSQRLGISRNATYQHVKTLERDGLIARHDVEKTKGRPGQTYRLTREGQATFTQSYSLIATLLIGAVKQDLGEGKLTALLENLGHSLAEGVKEDLASMPIADRVSRISEIMKSLGYETVLETDQETPETPPQIVAHHCIFHDVAEEHPEVCSMDLALLGSLSGCSVDHSECIVRGGGKCRFKFQTK</sequence>
<accession>A0ABQ5VFH9</accession>
<dbReference type="SUPFAM" id="SSF46785">
    <property type="entry name" value="Winged helix' DNA-binding domain"/>
    <property type="match status" value="1"/>
</dbReference>
<dbReference type="EMBL" id="BSNL01000001">
    <property type="protein sequence ID" value="GLQ25640.1"/>
    <property type="molecule type" value="Genomic_DNA"/>
</dbReference>
<organism evidence="2 3">
    <name type="scientific">Sulfitobacter pacificus</name>
    <dbReference type="NCBI Taxonomy" id="1499314"/>
    <lineage>
        <taxon>Bacteria</taxon>
        <taxon>Pseudomonadati</taxon>
        <taxon>Pseudomonadota</taxon>
        <taxon>Alphaproteobacteria</taxon>
        <taxon>Rhodobacterales</taxon>
        <taxon>Roseobacteraceae</taxon>
        <taxon>Sulfitobacter</taxon>
    </lineage>
</organism>
<name>A0ABQ5VFH9_9RHOB</name>
<dbReference type="Gene3D" id="1.10.10.10">
    <property type="entry name" value="Winged helix-like DNA-binding domain superfamily/Winged helix DNA-binding domain"/>
    <property type="match status" value="1"/>
</dbReference>
<dbReference type="RefSeq" id="WP_284375404.1">
    <property type="nucleotide sequence ID" value="NZ_BSNL01000001.1"/>
</dbReference>
<dbReference type="CDD" id="cd00090">
    <property type="entry name" value="HTH_ARSR"/>
    <property type="match status" value="1"/>
</dbReference>
<reference evidence="2" key="2">
    <citation type="submission" date="2023-01" db="EMBL/GenBank/DDBJ databases">
        <title>Draft genome sequence of Sulfitobacter pacificus strain NBRC 109915.</title>
        <authorList>
            <person name="Sun Q."/>
            <person name="Mori K."/>
        </authorList>
    </citation>
    <scope>NUCLEOTIDE SEQUENCE</scope>
    <source>
        <strain evidence="2">NBRC 109915</strain>
    </source>
</reference>
<keyword evidence="3" id="KW-1185">Reference proteome</keyword>
<evidence type="ECO:0000259" key="1">
    <source>
        <dbReference type="Pfam" id="PF08279"/>
    </source>
</evidence>
<evidence type="ECO:0000313" key="2">
    <source>
        <dbReference type="EMBL" id="GLQ25640.1"/>
    </source>
</evidence>
<proteinExistence type="predicted"/>
<feature type="domain" description="Helix-turn-helix type 11" evidence="1">
    <location>
        <begin position="6"/>
        <end position="62"/>
    </location>
</feature>
<dbReference type="InterPro" id="IPR036388">
    <property type="entry name" value="WH-like_DNA-bd_sf"/>
</dbReference>
<dbReference type="Proteomes" id="UP001161388">
    <property type="component" value="Unassembled WGS sequence"/>
</dbReference>
<dbReference type="InterPro" id="IPR013196">
    <property type="entry name" value="HTH_11"/>
</dbReference>
<evidence type="ECO:0000313" key="3">
    <source>
        <dbReference type="Proteomes" id="UP001161388"/>
    </source>
</evidence>
<gene>
    <name evidence="2" type="ORF">GCM10007927_04430</name>
</gene>
<protein>
    <submittedName>
        <fullName evidence="2">TrmB family transcriptional regulator</fullName>
    </submittedName>
</protein>
<dbReference type="Pfam" id="PF08279">
    <property type="entry name" value="HTH_11"/>
    <property type="match status" value="1"/>
</dbReference>
<reference evidence="2" key="1">
    <citation type="journal article" date="2014" name="Int. J. Syst. Evol. Microbiol.">
        <title>Complete genome of a new Firmicutes species belonging to the dominant human colonic microbiota ('Ruminococcus bicirculans') reveals two chromosomes and a selective capacity to utilize plant glucans.</title>
        <authorList>
            <consortium name="NISC Comparative Sequencing Program"/>
            <person name="Wegmann U."/>
            <person name="Louis P."/>
            <person name="Goesmann A."/>
            <person name="Henrissat B."/>
            <person name="Duncan S.H."/>
            <person name="Flint H.J."/>
        </authorList>
    </citation>
    <scope>NUCLEOTIDE SEQUENCE</scope>
    <source>
        <strain evidence="2">NBRC 109915</strain>
    </source>
</reference>
<comment type="caution">
    <text evidence="2">The sequence shown here is derived from an EMBL/GenBank/DDBJ whole genome shotgun (WGS) entry which is preliminary data.</text>
</comment>
<dbReference type="InterPro" id="IPR011991">
    <property type="entry name" value="ArsR-like_HTH"/>
</dbReference>